<dbReference type="GeneID" id="82933301"/>
<dbReference type="InterPro" id="IPR050126">
    <property type="entry name" value="Ap4A_hydrolase"/>
</dbReference>
<dbReference type="EMBL" id="AZFK01000087">
    <property type="protein sequence ID" value="KRL87717.1"/>
    <property type="molecule type" value="Genomic_DNA"/>
</dbReference>
<dbReference type="PANTHER" id="PTHR42850">
    <property type="entry name" value="METALLOPHOSPHOESTERASE"/>
    <property type="match status" value="1"/>
</dbReference>
<dbReference type="PATRIC" id="fig|1423760.3.peg.840"/>
<dbReference type="Pfam" id="PF12850">
    <property type="entry name" value="Metallophos_2"/>
    <property type="match status" value="1"/>
</dbReference>
<evidence type="ECO:0000313" key="4">
    <source>
        <dbReference type="Proteomes" id="UP000050816"/>
    </source>
</evidence>
<evidence type="ECO:0000256" key="1">
    <source>
        <dbReference type="ARBA" id="ARBA00008950"/>
    </source>
</evidence>
<name>A0A0R1U9S2_9LACO</name>
<sequence length="281" mass="31535">MQTIAIFSDIHGNATAFKAMLADAKAQGATDYWFLGDLLMPGPGVAEIWDLLEAIHPSQLVRGNWDDLVIHGARGEIDLKKPSHVYFARLAQFVAERLPKSALATMAAWPLRQTVTVGKLNFSLSHNLPKLNMGQALFPTNSSRKFDQLFLPETDVALYAHVHHQLLRYGSDERIILNPGSVGEPFNGQAKLQADTRAQYLILQVDEQGLAGLNFRHVAYDRKAEWRAAQAAELPYLAIYHRHLKTGRVYTHNQEMLAAANAKYNYVAECQQYQAQFAHNK</sequence>
<organism evidence="3 4">
    <name type="scientific">Limosilactobacillus ingluviei DSM 15946</name>
    <dbReference type="NCBI Taxonomy" id="1423760"/>
    <lineage>
        <taxon>Bacteria</taxon>
        <taxon>Bacillati</taxon>
        <taxon>Bacillota</taxon>
        <taxon>Bacilli</taxon>
        <taxon>Lactobacillales</taxon>
        <taxon>Lactobacillaceae</taxon>
        <taxon>Limosilactobacillus</taxon>
    </lineage>
</organism>
<evidence type="ECO:0000313" key="3">
    <source>
        <dbReference type="EMBL" id="KRL87717.1"/>
    </source>
</evidence>
<gene>
    <name evidence="3" type="ORF">FC43_GL000817</name>
</gene>
<feature type="domain" description="Calcineurin-like phosphoesterase" evidence="2">
    <location>
        <begin position="4"/>
        <end position="190"/>
    </location>
</feature>
<accession>A0A0R1U9S2</accession>
<dbReference type="PIRSF" id="PIRSF000883">
    <property type="entry name" value="Pesterase_MJ0912"/>
    <property type="match status" value="1"/>
</dbReference>
<dbReference type="Gene3D" id="3.60.21.10">
    <property type="match status" value="1"/>
</dbReference>
<dbReference type="AlphaFoldDB" id="A0A0R1U9S2"/>
<dbReference type="SUPFAM" id="SSF56300">
    <property type="entry name" value="Metallo-dependent phosphatases"/>
    <property type="match status" value="1"/>
</dbReference>
<evidence type="ECO:0000259" key="2">
    <source>
        <dbReference type="Pfam" id="PF12850"/>
    </source>
</evidence>
<protein>
    <submittedName>
        <fullName evidence="3">Metallophosphoesterase</fullName>
    </submittedName>
</protein>
<dbReference type="GO" id="GO:0005737">
    <property type="term" value="C:cytoplasm"/>
    <property type="evidence" value="ECO:0007669"/>
    <property type="project" value="TreeGrafter"/>
</dbReference>
<dbReference type="Proteomes" id="UP000050816">
    <property type="component" value="Unassembled WGS sequence"/>
</dbReference>
<dbReference type="GO" id="GO:0016791">
    <property type="term" value="F:phosphatase activity"/>
    <property type="evidence" value="ECO:0007669"/>
    <property type="project" value="TreeGrafter"/>
</dbReference>
<comment type="similarity">
    <text evidence="1">Belongs to the metallophosphoesterase superfamily. YfcE family.</text>
</comment>
<reference evidence="3 4" key="1">
    <citation type="journal article" date="2015" name="Genome Announc.">
        <title>Expanding the biotechnology potential of lactobacilli through comparative genomics of 213 strains and associated genera.</title>
        <authorList>
            <person name="Sun Z."/>
            <person name="Harris H.M."/>
            <person name="McCann A."/>
            <person name="Guo C."/>
            <person name="Argimon S."/>
            <person name="Zhang W."/>
            <person name="Yang X."/>
            <person name="Jeffery I.B."/>
            <person name="Cooney J.C."/>
            <person name="Kagawa T.F."/>
            <person name="Liu W."/>
            <person name="Song Y."/>
            <person name="Salvetti E."/>
            <person name="Wrobel A."/>
            <person name="Rasinkangas P."/>
            <person name="Parkhill J."/>
            <person name="Rea M.C."/>
            <person name="O'Sullivan O."/>
            <person name="Ritari J."/>
            <person name="Douillard F.P."/>
            <person name="Paul Ross R."/>
            <person name="Yang R."/>
            <person name="Briner A.E."/>
            <person name="Felis G.E."/>
            <person name="de Vos W.M."/>
            <person name="Barrangou R."/>
            <person name="Klaenhammer T.R."/>
            <person name="Caufield P.W."/>
            <person name="Cui Y."/>
            <person name="Zhang H."/>
            <person name="O'Toole P.W."/>
        </authorList>
    </citation>
    <scope>NUCLEOTIDE SEQUENCE [LARGE SCALE GENOMIC DNA]</scope>
    <source>
        <strain evidence="3 4">DSM 15946</strain>
    </source>
</reference>
<dbReference type="RefSeq" id="WP_019205525.1">
    <property type="nucleotide sequence ID" value="NZ_AZFK01000087.1"/>
</dbReference>
<dbReference type="InterPro" id="IPR029052">
    <property type="entry name" value="Metallo-depent_PP-like"/>
</dbReference>
<dbReference type="InterPro" id="IPR024654">
    <property type="entry name" value="Calcineurin-like_PHP_lpxH"/>
</dbReference>
<comment type="caution">
    <text evidence="3">The sequence shown here is derived from an EMBL/GenBank/DDBJ whole genome shotgun (WGS) entry which is preliminary data.</text>
</comment>
<dbReference type="PANTHER" id="PTHR42850:SF2">
    <property type="entry name" value="BLL5683 PROTEIN"/>
    <property type="match status" value="1"/>
</dbReference>
<dbReference type="InterPro" id="IPR011152">
    <property type="entry name" value="Pesterase_MJ0912"/>
</dbReference>
<proteinExistence type="inferred from homology"/>